<evidence type="ECO:0000259" key="2">
    <source>
        <dbReference type="Pfam" id="PF23134"/>
    </source>
</evidence>
<feature type="domain" description="TRIP4/RQT4 C2HC5-type zinc finger" evidence="1">
    <location>
        <begin position="48"/>
        <end position="93"/>
    </location>
</feature>
<reference evidence="4" key="1">
    <citation type="submission" date="2017-02" db="UniProtKB">
        <authorList>
            <consortium name="WormBaseParasite"/>
        </authorList>
    </citation>
    <scope>IDENTIFICATION</scope>
</reference>
<dbReference type="PANTHER" id="PTHR12963:SF4">
    <property type="entry name" value="ACTIVATING SIGNAL COINTEGRATOR 1"/>
    <property type="match status" value="1"/>
</dbReference>
<dbReference type="GO" id="GO:0008270">
    <property type="term" value="F:zinc ion binding"/>
    <property type="evidence" value="ECO:0007669"/>
    <property type="project" value="InterPro"/>
</dbReference>
<evidence type="ECO:0000259" key="1">
    <source>
        <dbReference type="Pfam" id="PF06221"/>
    </source>
</evidence>
<dbReference type="GO" id="GO:0072344">
    <property type="term" value="P:rescue of stalled ribosome"/>
    <property type="evidence" value="ECO:0007669"/>
    <property type="project" value="InterPro"/>
</dbReference>
<proteinExistence type="predicted"/>
<protein>
    <submittedName>
        <fullName evidence="4">Zf-C2HC5 domain-containing protein</fullName>
    </submittedName>
</protein>
<dbReference type="InterPro" id="IPR009349">
    <property type="entry name" value="TRIP4/RQT4_C2HC5_Znf"/>
</dbReference>
<dbReference type="GO" id="GO:0045893">
    <property type="term" value="P:positive regulation of DNA-templated transcription"/>
    <property type="evidence" value="ECO:0007669"/>
    <property type="project" value="TreeGrafter"/>
</dbReference>
<organism evidence="3 4">
    <name type="scientific">Syphacia muris</name>
    <dbReference type="NCBI Taxonomy" id="451379"/>
    <lineage>
        <taxon>Eukaryota</taxon>
        <taxon>Metazoa</taxon>
        <taxon>Ecdysozoa</taxon>
        <taxon>Nematoda</taxon>
        <taxon>Chromadorea</taxon>
        <taxon>Rhabditida</taxon>
        <taxon>Spirurina</taxon>
        <taxon>Oxyuridomorpha</taxon>
        <taxon>Oxyuroidea</taxon>
        <taxon>Oxyuridae</taxon>
        <taxon>Syphacia</taxon>
    </lineage>
</organism>
<dbReference type="Pfam" id="PF23134">
    <property type="entry name" value="TRIP4_3rd"/>
    <property type="match status" value="1"/>
</dbReference>
<name>A0A0N5ALP6_9BILA</name>
<evidence type="ECO:0000313" key="3">
    <source>
        <dbReference type="Proteomes" id="UP000046393"/>
    </source>
</evidence>
<dbReference type="PANTHER" id="PTHR12963">
    <property type="entry name" value="THYROID RECEPTOR INTERACTING PROTEIN RELATED"/>
    <property type="match status" value="1"/>
</dbReference>
<evidence type="ECO:0000313" key="4">
    <source>
        <dbReference type="WBParaSite" id="SMUV_0000547101-mRNA-1"/>
    </source>
</evidence>
<dbReference type="Proteomes" id="UP000046393">
    <property type="component" value="Unplaced"/>
</dbReference>
<dbReference type="InterPro" id="IPR056993">
    <property type="entry name" value="TRIP4_3rd_dom"/>
</dbReference>
<keyword evidence="3" id="KW-1185">Reference proteome</keyword>
<dbReference type="Pfam" id="PF06221">
    <property type="entry name" value="zf-C2HC5"/>
    <property type="match status" value="1"/>
</dbReference>
<feature type="domain" description="Activating signal cointegrator 1 third" evidence="2">
    <location>
        <begin position="155"/>
        <end position="199"/>
    </location>
</feature>
<dbReference type="AlphaFoldDB" id="A0A0N5ALP6"/>
<sequence>MHRKDTNHKNSLKSVADNFNIRHIRAQKKDRKVTSKEASIKTIRPGRHLCDCQARVHELIRNCSNCGRIVCEQEGSGPCLFCGHLVCTREEQKILEAENEESEKLLMSLTVGGNKDTKNMWSRINTALVDAVAFKEKLLIADADREKATAVNDLDSDYYSLENDMFLTKQERETIIARKEELREMRGALKKAVIIDFDLEHGVASEAKKQDEQFEQDPIIQAVFQKARQRHIDSKSKNVKSNWVPKDFKPQYPAPIANRKKMVQHDAGDSDNLNNNDEYFCRQFNDLLYSEVERKGFTFALEQPVASLLAVGIRRHILWKEDVYLRGPVLIAAHQHQVSTKIIEDEVNRCRNLMGSSSYNKKRDFPLSYPIGAIVGRALLVDCLSSDEYNEQYPDGEVEPKSDDYVLVFSTFEPLLAPVPHIPPSSDFYQIDKLLLMAIKQILDPYSLS</sequence>
<accession>A0A0N5ALP6</accession>
<dbReference type="GO" id="GO:0180022">
    <property type="term" value="C:RQC-trigger complex"/>
    <property type="evidence" value="ECO:0007669"/>
    <property type="project" value="InterPro"/>
</dbReference>
<dbReference type="STRING" id="451379.A0A0N5ALP6"/>
<dbReference type="InterPro" id="IPR039128">
    <property type="entry name" value="TRIP4-like"/>
</dbReference>
<dbReference type="WBParaSite" id="SMUV_0000547101-mRNA-1">
    <property type="protein sequence ID" value="SMUV_0000547101-mRNA-1"/>
    <property type="gene ID" value="SMUV_0000547101"/>
</dbReference>
<dbReference type="GO" id="GO:0005634">
    <property type="term" value="C:nucleus"/>
    <property type="evidence" value="ECO:0007669"/>
    <property type="project" value="InterPro"/>
</dbReference>